<dbReference type="Proteomes" id="UP001156666">
    <property type="component" value="Unassembled WGS sequence"/>
</dbReference>
<evidence type="ECO:0000313" key="3">
    <source>
        <dbReference type="Proteomes" id="UP001156666"/>
    </source>
</evidence>
<evidence type="ECO:0000259" key="1">
    <source>
        <dbReference type="Pfam" id="PF20033"/>
    </source>
</evidence>
<proteinExistence type="predicted"/>
<reference evidence="2" key="2">
    <citation type="submission" date="2023-01" db="EMBL/GenBank/DDBJ databases">
        <title>Draft genome sequence of Portibacter lacus strain NBRC 108769.</title>
        <authorList>
            <person name="Sun Q."/>
            <person name="Mori K."/>
        </authorList>
    </citation>
    <scope>NUCLEOTIDE SEQUENCE</scope>
    <source>
        <strain evidence="2">NBRC 108769</strain>
    </source>
</reference>
<dbReference type="Pfam" id="PF20033">
    <property type="entry name" value="DUF6438"/>
    <property type="match status" value="1"/>
</dbReference>
<feature type="domain" description="DUF6438" evidence="1">
    <location>
        <begin position="24"/>
        <end position="132"/>
    </location>
</feature>
<dbReference type="RefSeq" id="WP_235293741.1">
    <property type="nucleotide sequence ID" value="NZ_BSOH01000020.1"/>
</dbReference>
<name>A0AA37SPL1_9BACT</name>
<organism evidence="2 3">
    <name type="scientific">Portibacter lacus</name>
    <dbReference type="NCBI Taxonomy" id="1099794"/>
    <lineage>
        <taxon>Bacteria</taxon>
        <taxon>Pseudomonadati</taxon>
        <taxon>Bacteroidota</taxon>
        <taxon>Saprospiria</taxon>
        <taxon>Saprospirales</taxon>
        <taxon>Haliscomenobacteraceae</taxon>
        <taxon>Portibacter</taxon>
    </lineage>
</organism>
<keyword evidence="3" id="KW-1185">Reference proteome</keyword>
<reference evidence="2" key="1">
    <citation type="journal article" date="2014" name="Int. J. Syst. Evol. Microbiol.">
        <title>Complete genome sequence of Corynebacterium casei LMG S-19264T (=DSM 44701T), isolated from a smear-ripened cheese.</title>
        <authorList>
            <consortium name="US DOE Joint Genome Institute (JGI-PGF)"/>
            <person name="Walter F."/>
            <person name="Albersmeier A."/>
            <person name="Kalinowski J."/>
            <person name="Ruckert C."/>
        </authorList>
    </citation>
    <scope>NUCLEOTIDE SEQUENCE</scope>
    <source>
        <strain evidence="2">NBRC 108769</strain>
    </source>
</reference>
<dbReference type="InterPro" id="IPR045497">
    <property type="entry name" value="DUF6438"/>
</dbReference>
<dbReference type="AlphaFoldDB" id="A0AA37SPL1"/>
<protein>
    <recommendedName>
        <fullName evidence="1">DUF6438 domain-containing protein</fullName>
    </recommendedName>
</protein>
<sequence length="238" mass="27173">MNIITCLVFMILQTPSNVAGETPYIQFKKGACMGECPVYQITVDHDGKLTFKGVRFTNKDGIYERMLTKKEFRKLKCTFKKSKLKKFEDGYGLDVMDASASTLTVNKKNFTKTIVSKIGMPEKLEKAEAYLVSLSPQSANAAYEWTTIKESNSPVISGRKEIAAKEIILQLKPNVTIESWVTKYKKYGVQVNRQIVPNRPLYLLRYDPKTVQFTQLLKKMNTDIDVDSAEENKKVEMR</sequence>
<accession>A0AA37SPL1</accession>
<dbReference type="EMBL" id="BSOH01000020">
    <property type="protein sequence ID" value="GLR18376.1"/>
    <property type="molecule type" value="Genomic_DNA"/>
</dbReference>
<evidence type="ECO:0000313" key="2">
    <source>
        <dbReference type="EMBL" id="GLR18376.1"/>
    </source>
</evidence>
<gene>
    <name evidence="2" type="ORF">GCM10007940_29920</name>
</gene>
<comment type="caution">
    <text evidence="2">The sequence shown here is derived from an EMBL/GenBank/DDBJ whole genome shotgun (WGS) entry which is preliminary data.</text>
</comment>